<dbReference type="InterPro" id="IPR000086">
    <property type="entry name" value="NUDIX_hydrolase_dom"/>
</dbReference>
<dbReference type="Gene3D" id="3.90.79.10">
    <property type="entry name" value="Nucleoside Triphosphate Pyrophosphohydrolase"/>
    <property type="match status" value="1"/>
</dbReference>
<evidence type="ECO:0000313" key="5">
    <source>
        <dbReference type="Proteomes" id="UP000177306"/>
    </source>
</evidence>
<dbReference type="InterPro" id="IPR015797">
    <property type="entry name" value="NUDIX_hydrolase-like_dom_sf"/>
</dbReference>
<dbReference type="GO" id="GO:0016787">
    <property type="term" value="F:hydrolase activity"/>
    <property type="evidence" value="ECO:0007669"/>
    <property type="project" value="UniProtKB-KW"/>
</dbReference>
<protein>
    <recommendedName>
        <fullName evidence="3">Nudix hydrolase domain-containing protein</fullName>
    </recommendedName>
</protein>
<evidence type="ECO:0000313" key="4">
    <source>
        <dbReference type="EMBL" id="OGG73378.1"/>
    </source>
</evidence>
<dbReference type="GO" id="GO:0006753">
    <property type="term" value="P:nucleoside phosphate metabolic process"/>
    <property type="evidence" value="ECO:0007669"/>
    <property type="project" value="TreeGrafter"/>
</dbReference>
<dbReference type="AlphaFoldDB" id="A0A1F6EID4"/>
<comment type="cofactor">
    <cofactor evidence="1">
        <name>Mg(2+)</name>
        <dbReference type="ChEBI" id="CHEBI:18420"/>
    </cofactor>
</comment>
<evidence type="ECO:0000256" key="2">
    <source>
        <dbReference type="ARBA" id="ARBA00022801"/>
    </source>
</evidence>
<feature type="domain" description="Nudix hydrolase" evidence="3">
    <location>
        <begin position="39"/>
        <end position="170"/>
    </location>
</feature>
<dbReference type="GO" id="GO:0019693">
    <property type="term" value="P:ribose phosphate metabolic process"/>
    <property type="evidence" value="ECO:0007669"/>
    <property type="project" value="TreeGrafter"/>
</dbReference>
<comment type="caution">
    <text evidence="4">The sequence shown here is derived from an EMBL/GenBank/DDBJ whole genome shotgun (WGS) entry which is preliminary data.</text>
</comment>
<dbReference type="SUPFAM" id="SSF55811">
    <property type="entry name" value="Nudix"/>
    <property type="match status" value="1"/>
</dbReference>
<dbReference type="PROSITE" id="PS51462">
    <property type="entry name" value="NUDIX"/>
    <property type="match status" value="1"/>
</dbReference>
<dbReference type="PANTHER" id="PTHR11839:SF18">
    <property type="entry name" value="NUDIX HYDROLASE DOMAIN-CONTAINING PROTEIN"/>
    <property type="match status" value="1"/>
</dbReference>
<gene>
    <name evidence="4" type="ORF">A3A38_02995</name>
</gene>
<sequence>MKIVDDTIRYDGEHIQLVERGYIGSDGKSHTWEMVRRKVQGPIVAIAAITPDREIVLEKSFRIPLNGFVLELPAGLMDRAEESEEDAIRRELLEETGYAVDDVIPLITGPFNSGLVTDELSLYAGTNARKVREPVLEGGEEIHVITVPLRELMDIMTRHDELKVDIKTAGIMPLLRHAGLVDF</sequence>
<dbReference type="EMBL" id="MFLY01000002">
    <property type="protein sequence ID" value="OGG73378.1"/>
    <property type="molecule type" value="Genomic_DNA"/>
</dbReference>
<dbReference type="Proteomes" id="UP000177306">
    <property type="component" value="Unassembled WGS sequence"/>
</dbReference>
<dbReference type="CDD" id="cd03424">
    <property type="entry name" value="NUDIX_ADPRase_Nudt5_UGPPase_Nudt14"/>
    <property type="match status" value="1"/>
</dbReference>
<proteinExistence type="predicted"/>
<evidence type="ECO:0000259" key="3">
    <source>
        <dbReference type="PROSITE" id="PS51462"/>
    </source>
</evidence>
<evidence type="ECO:0000256" key="1">
    <source>
        <dbReference type="ARBA" id="ARBA00001946"/>
    </source>
</evidence>
<keyword evidence="2" id="KW-0378">Hydrolase</keyword>
<dbReference type="PANTHER" id="PTHR11839">
    <property type="entry name" value="UDP/ADP-SUGAR PYROPHOSPHATASE"/>
    <property type="match status" value="1"/>
</dbReference>
<accession>A0A1F6EID4</accession>
<name>A0A1F6EID4_9BACT</name>
<dbReference type="Pfam" id="PF00293">
    <property type="entry name" value="NUDIX"/>
    <property type="match status" value="1"/>
</dbReference>
<organism evidence="4 5">
    <name type="scientific">Candidatus Kaiserbacteria bacterium RIFCSPLOWO2_01_FULL_53_17</name>
    <dbReference type="NCBI Taxonomy" id="1798511"/>
    <lineage>
        <taxon>Bacteria</taxon>
        <taxon>Candidatus Kaiseribacteriota</taxon>
    </lineage>
</organism>
<reference evidence="4 5" key="1">
    <citation type="journal article" date="2016" name="Nat. Commun.">
        <title>Thousands of microbial genomes shed light on interconnected biogeochemical processes in an aquifer system.</title>
        <authorList>
            <person name="Anantharaman K."/>
            <person name="Brown C.T."/>
            <person name="Hug L.A."/>
            <person name="Sharon I."/>
            <person name="Castelle C.J."/>
            <person name="Probst A.J."/>
            <person name="Thomas B.C."/>
            <person name="Singh A."/>
            <person name="Wilkins M.J."/>
            <person name="Karaoz U."/>
            <person name="Brodie E.L."/>
            <person name="Williams K.H."/>
            <person name="Hubbard S.S."/>
            <person name="Banfield J.F."/>
        </authorList>
    </citation>
    <scope>NUCLEOTIDE SEQUENCE [LARGE SCALE GENOMIC DNA]</scope>
</reference>